<keyword evidence="2" id="KW-1185">Reference proteome</keyword>
<accession>A0ABP9XDF8</accession>
<organism evidence="1 2">
    <name type="scientific">Deinococcus aluminii</name>
    <dbReference type="NCBI Taxonomy" id="1656885"/>
    <lineage>
        <taxon>Bacteria</taxon>
        <taxon>Thermotogati</taxon>
        <taxon>Deinococcota</taxon>
        <taxon>Deinococci</taxon>
        <taxon>Deinococcales</taxon>
        <taxon>Deinococcaceae</taxon>
        <taxon>Deinococcus</taxon>
    </lineage>
</organism>
<sequence length="111" mass="11988">MTATEQAQPAPPLRGICAHCDKPGTLYYVSEFSAGYFCPEHRADYALACAAGDDLQFLIKQACLAWLGQWGHLHYVHVHAVDEANNVAEKAMRDAISERGGSHTGEGEATA</sequence>
<protein>
    <submittedName>
        <fullName evidence="1">Uncharacterized protein</fullName>
    </submittedName>
</protein>
<proteinExistence type="predicted"/>
<dbReference type="SUPFAM" id="SSF118310">
    <property type="entry name" value="AN1-like Zinc finger"/>
    <property type="match status" value="1"/>
</dbReference>
<dbReference type="EMBL" id="BAABRV010000003">
    <property type="protein sequence ID" value="GAA5533401.1"/>
    <property type="molecule type" value="Genomic_DNA"/>
</dbReference>
<comment type="caution">
    <text evidence="1">The sequence shown here is derived from an EMBL/GenBank/DDBJ whole genome shotgun (WGS) entry which is preliminary data.</text>
</comment>
<dbReference type="InterPro" id="IPR035896">
    <property type="entry name" value="AN1-like_Znf"/>
</dbReference>
<evidence type="ECO:0000313" key="2">
    <source>
        <dbReference type="Proteomes" id="UP001404956"/>
    </source>
</evidence>
<dbReference type="RefSeq" id="WP_345453552.1">
    <property type="nucleotide sequence ID" value="NZ_BAABRV010000003.1"/>
</dbReference>
<name>A0ABP9XDF8_9DEIO</name>
<reference evidence="1 2" key="1">
    <citation type="submission" date="2024-02" db="EMBL/GenBank/DDBJ databases">
        <title>Deinococcus aluminii NBRC 112889.</title>
        <authorList>
            <person name="Ichikawa N."/>
            <person name="Katano-Makiyama Y."/>
            <person name="Hidaka K."/>
        </authorList>
    </citation>
    <scope>NUCLEOTIDE SEQUENCE [LARGE SCALE GENOMIC DNA]</scope>
    <source>
        <strain evidence="1 2">NBRC 112889</strain>
    </source>
</reference>
<evidence type="ECO:0000313" key="1">
    <source>
        <dbReference type="EMBL" id="GAA5533401.1"/>
    </source>
</evidence>
<dbReference type="Proteomes" id="UP001404956">
    <property type="component" value="Unassembled WGS sequence"/>
</dbReference>
<gene>
    <name evidence="1" type="ORF">Dalu01_01804</name>
</gene>